<dbReference type="EMBL" id="JJQA01000010">
    <property type="protein sequence ID" value="KKH20656.1"/>
    <property type="molecule type" value="Genomic_DNA"/>
</dbReference>
<dbReference type="Proteomes" id="UP000034950">
    <property type="component" value="Unassembled WGS sequence"/>
</dbReference>
<dbReference type="Proteomes" id="UP000033987">
    <property type="component" value="Unassembled WGS sequence"/>
</dbReference>
<evidence type="ECO:0000313" key="16">
    <source>
        <dbReference type="EMBL" id="KKH09631.1"/>
    </source>
</evidence>
<evidence type="ECO:0000313" key="20">
    <source>
        <dbReference type="EMBL" id="KKH20656.1"/>
    </source>
</evidence>
<evidence type="ECO:0000313" key="45">
    <source>
        <dbReference type="Proteomes" id="UP000034657"/>
    </source>
</evidence>
<dbReference type="PATRIC" id="fig|2209.39.peg.2381"/>
<dbReference type="Proteomes" id="UP000034597">
    <property type="component" value="Unassembled WGS sequence"/>
</dbReference>
<dbReference type="Proteomes" id="UP000033878">
    <property type="component" value="Unassembled WGS sequence"/>
</dbReference>
<sequence length="63" mass="7048">MRSTERLTKPVDVLESGKIEVRKLLVTKIQKALTVTVRSQSVPLSMDAFEGKIFPVQESCDLT</sequence>
<evidence type="ECO:0000313" key="17">
    <source>
        <dbReference type="EMBL" id="KKH10893.1"/>
    </source>
</evidence>
<dbReference type="EMBL" id="JJPG01000113">
    <property type="protein sequence ID" value="KKG49851.1"/>
    <property type="molecule type" value="Genomic_DNA"/>
</dbReference>
<dbReference type="EMBL" id="JJPT01000148">
    <property type="protein sequence ID" value="KKG88225.1"/>
    <property type="molecule type" value="Genomic_DNA"/>
</dbReference>
<evidence type="ECO:0000313" key="9">
    <source>
        <dbReference type="EMBL" id="KKG70634.1"/>
    </source>
</evidence>
<dbReference type="EMBL" id="JJQF01000095">
    <property type="protein sequence ID" value="KKH29617.1"/>
    <property type="molecule type" value="Genomic_DNA"/>
</dbReference>
<dbReference type="Proteomes" id="UP000034921">
    <property type="component" value="Unassembled WGS sequence"/>
</dbReference>
<evidence type="ECO:0000313" key="10">
    <source>
        <dbReference type="EMBL" id="KKG70830.1"/>
    </source>
</evidence>
<dbReference type="Proteomes" id="UP000034733">
    <property type="component" value="Unassembled WGS sequence"/>
</dbReference>
<dbReference type="EMBL" id="JJQK01000039">
    <property type="protein sequence ID" value="KKH55321.1"/>
    <property type="molecule type" value="Genomic_DNA"/>
</dbReference>
<evidence type="ECO:0000313" key="51">
    <source>
        <dbReference type="Proteomes" id="UP000034921"/>
    </source>
</evidence>
<evidence type="ECO:0000313" key="11">
    <source>
        <dbReference type="EMBL" id="KKG81713.1"/>
    </source>
</evidence>
<evidence type="ECO:0000313" key="5">
    <source>
        <dbReference type="EMBL" id="KKG39070.1"/>
    </source>
</evidence>
<dbReference type="Proteomes" id="UP000034409">
    <property type="component" value="Unassembled WGS sequence"/>
</dbReference>
<dbReference type="Proteomes" id="UP000034657">
    <property type="component" value="Unassembled WGS sequence"/>
</dbReference>
<dbReference type="Proteomes" id="UP000034243">
    <property type="component" value="Unassembled WGS sequence"/>
</dbReference>
<name>A0A0F8MVP0_METMZ</name>
<dbReference type="EMBL" id="JJQN01000017">
    <property type="protein sequence ID" value="KKH62549.1"/>
    <property type="molecule type" value="Genomic_DNA"/>
</dbReference>
<dbReference type="EMBL" id="JJPO01000130">
    <property type="protein sequence ID" value="KKG70634.1"/>
    <property type="molecule type" value="Genomic_DNA"/>
</dbReference>
<evidence type="ECO:0000313" key="43">
    <source>
        <dbReference type="Proteomes" id="UP000034577"/>
    </source>
</evidence>
<evidence type="ECO:0000313" key="32">
    <source>
        <dbReference type="Proteomes" id="UP000034047"/>
    </source>
</evidence>
<dbReference type="Proteomes" id="UP000034667">
    <property type="component" value="Unassembled WGS sequence"/>
</dbReference>
<reference evidence="27 54" key="2">
    <citation type="journal article" date="2020" name="Environ. Microbiol. Rep.">
        <title>Redox cycling of Fe(II) and Fe(III) in magnetite accelerates aceticlastic methanogenesis by Methanosarcina mazei.</title>
        <authorList>
            <person name="Wang H."/>
            <person name="Byrne J.M."/>
            <person name="Liu P."/>
            <person name="Liu J."/>
            <person name="Dong X."/>
            <person name="Lu Y."/>
        </authorList>
    </citation>
    <scope>NUCLEOTIDE SEQUENCE [LARGE SCALE GENOMIC DNA]</scope>
    <source>
        <strain evidence="27">Zm-15</strain>
        <strain evidence="54">zm-15</strain>
    </source>
</reference>
<evidence type="ECO:0000313" key="33">
    <source>
        <dbReference type="Proteomes" id="UP000034064"/>
    </source>
</evidence>
<dbReference type="GeneID" id="24849834"/>
<evidence type="ECO:0000313" key="25">
    <source>
        <dbReference type="EMBL" id="KKH55321.1"/>
    </source>
</evidence>
<protein>
    <submittedName>
        <fullName evidence="16">Uncharacterized protein</fullName>
    </submittedName>
</protein>
<evidence type="ECO:0000313" key="26">
    <source>
        <dbReference type="EMBL" id="KKH62549.1"/>
    </source>
</evidence>
<evidence type="ECO:0000313" key="27">
    <source>
        <dbReference type="EMBL" id="QIB89828.1"/>
    </source>
</evidence>
<evidence type="ECO:0000313" key="47">
    <source>
        <dbReference type="Proteomes" id="UP000034672"/>
    </source>
</evidence>
<dbReference type="EMBL" id="JJPN01000108">
    <property type="protein sequence ID" value="KKG70830.1"/>
    <property type="molecule type" value="Genomic_DNA"/>
</dbReference>
<dbReference type="EMBL" id="JJOT01000067">
    <property type="protein sequence ID" value="KKG02015.1"/>
    <property type="molecule type" value="Genomic_DNA"/>
</dbReference>
<evidence type="ECO:0000313" key="53">
    <source>
        <dbReference type="Proteomes" id="UP000034950"/>
    </source>
</evidence>
<evidence type="ECO:0000313" key="41">
    <source>
        <dbReference type="Proteomes" id="UP000034409"/>
    </source>
</evidence>
<proteinExistence type="predicted"/>
<evidence type="ECO:0000313" key="42">
    <source>
        <dbReference type="Proteomes" id="UP000034450"/>
    </source>
</evidence>
<evidence type="ECO:0000313" key="15">
    <source>
        <dbReference type="EMBL" id="KKG95406.1"/>
    </source>
</evidence>
<dbReference type="EMBL" id="JJQE01000150">
    <property type="protein sequence ID" value="KKH25245.1"/>
    <property type="molecule type" value="Genomic_DNA"/>
</dbReference>
<evidence type="ECO:0000313" key="31">
    <source>
        <dbReference type="Proteomes" id="UP000034001"/>
    </source>
</evidence>
<evidence type="ECO:0000313" key="39">
    <source>
        <dbReference type="Proteomes" id="UP000034338"/>
    </source>
</evidence>
<evidence type="ECO:0000313" key="49">
    <source>
        <dbReference type="Proteomes" id="UP000034817"/>
    </source>
</evidence>
<evidence type="ECO:0000313" key="50">
    <source>
        <dbReference type="Proteomes" id="UP000034820"/>
    </source>
</evidence>
<gene>
    <name evidence="2" type="ORF">DU34_09190</name>
    <name evidence="4" type="ORF">DU35_08805</name>
    <name evidence="7" type="ORF">DU36_12145</name>
    <name evidence="23" type="ORF">DU37_04810</name>
    <name evidence="8" type="ORF">DU38_08460</name>
    <name evidence="5" type="ORF">DU39_10800</name>
    <name evidence="1" type="ORF">DU40_14525</name>
    <name evidence="6" type="ORF">DU41_08490</name>
    <name evidence="17" type="ORF">DU42_06025</name>
    <name evidence="20" type="ORF">DU44_15060</name>
    <name evidence="10" type="ORF">DU46_10325</name>
    <name evidence="19" type="ORF">DU48_08170</name>
    <name evidence="3" type="ORF">DU49_10360</name>
    <name evidence="18" type="ORF">DU51_04255</name>
    <name evidence="12" type="ORF">DU55_05005</name>
    <name evidence="13" type="ORF">DU57_05080</name>
    <name evidence="15" type="ORF">DU59_07800</name>
    <name evidence="21" type="ORF">DU60_12695</name>
    <name evidence="11" type="ORF">DU61_15050</name>
    <name evidence="16" type="ORF">DU62_12705</name>
    <name evidence="9" type="ORF">DU63_10555</name>
    <name evidence="22" type="ORF">DU65_10775</name>
    <name evidence="14" type="ORF">DU69_04120</name>
    <name evidence="24" type="ORF">DU71_15930</name>
    <name evidence="25" type="ORF">DU72_09975</name>
    <name evidence="26" type="ORF">DU74_05015</name>
    <name evidence="27" type="ORF">FQU78_01155</name>
</gene>
<evidence type="ECO:0000313" key="48">
    <source>
        <dbReference type="Proteomes" id="UP000034733"/>
    </source>
</evidence>
<evidence type="ECO:0000313" key="34">
    <source>
        <dbReference type="Proteomes" id="UP000034074"/>
    </source>
</evidence>
<dbReference type="Proteomes" id="UP000034387">
    <property type="component" value="Unassembled WGS sequence"/>
</dbReference>
<evidence type="ECO:0000313" key="13">
    <source>
        <dbReference type="EMBL" id="KKG84087.1"/>
    </source>
</evidence>
<evidence type="ECO:0000313" key="30">
    <source>
        <dbReference type="Proteomes" id="UP000033987"/>
    </source>
</evidence>
<evidence type="ECO:0000313" key="38">
    <source>
        <dbReference type="Proteomes" id="UP000034259"/>
    </source>
</evidence>
<evidence type="ECO:0000313" key="52">
    <source>
        <dbReference type="Proteomes" id="UP000034944"/>
    </source>
</evidence>
<dbReference type="EMBL" id="JJPF01000141">
    <property type="protein sequence ID" value="KKG39070.1"/>
    <property type="molecule type" value="Genomic_DNA"/>
</dbReference>
<evidence type="ECO:0000313" key="3">
    <source>
        <dbReference type="EMBL" id="KKG28408.1"/>
    </source>
</evidence>
<dbReference type="Proteomes" id="UP000034450">
    <property type="component" value="Unassembled WGS sequence"/>
</dbReference>
<dbReference type="EMBL" id="JJPY01000016">
    <property type="protein sequence ID" value="KKH11690.1"/>
    <property type="molecule type" value="Genomic_DNA"/>
</dbReference>
<evidence type="ECO:0000313" key="1">
    <source>
        <dbReference type="EMBL" id="KKG02015.1"/>
    </source>
</evidence>
<dbReference type="Proteomes" id="UP000034064">
    <property type="component" value="Unassembled WGS sequence"/>
</dbReference>
<evidence type="ECO:0000313" key="18">
    <source>
        <dbReference type="EMBL" id="KKH11690.1"/>
    </source>
</evidence>
<dbReference type="AlphaFoldDB" id="A0A0F8MVP0"/>
<evidence type="ECO:0000313" key="46">
    <source>
        <dbReference type="Proteomes" id="UP000034667"/>
    </source>
</evidence>
<dbReference type="EMBL" id="JJPS01000001">
    <property type="protein sequence ID" value="KKG95406.1"/>
    <property type="molecule type" value="Genomic_DNA"/>
</dbReference>
<evidence type="ECO:0000313" key="28">
    <source>
        <dbReference type="Proteomes" id="UP000033878"/>
    </source>
</evidence>
<dbReference type="Proteomes" id="UP000034074">
    <property type="component" value="Unassembled WGS sequence"/>
</dbReference>
<reference evidence="28 29" key="1">
    <citation type="journal article" date="2015" name="ISME J.">
        <title>Genomic and phenotypic differentiation among Methanosarcina mazei populations from Columbia River sediment.</title>
        <authorList>
            <person name="Youngblut N.D."/>
            <person name="Wirth J.S."/>
            <person name="Henriksen J.R."/>
            <person name="Smith M."/>
            <person name="Simon H."/>
            <person name="Metcalf W.W."/>
            <person name="Whitaker R.J."/>
        </authorList>
    </citation>
    <scope>NUCLEOTIDE SEQUENCE [LARGE SCALE GENOMIC DNA]</scope>
    <source>
        <strain evidence="20 33">1.F.A.1A.3</strain>
        <strain evidence="19 48">1.F.A.1B.3</strain>
        <strain evidence="22 30">1.F.A.1B.4</strain>
        <strain evidence="21 51">1.F.M.0.5</strain>
        <strain evidence="23 39">1.H.A.0.1</strain>
        <strain evidence="24 47">1.H.A.1A.4</strain>
        <strain evidence="25 38">1.H.A.2.1</strain>
        <strain evidence="26 42">1.H.A.2.6</strain>
        <strain evidence="1 44">2.F.T.0.2</strain>
        <strain evidence="2 32">2.F.T.2.6</strain>
        <strain evidence="3 28">3.F.A.1A.3</strain>
        <strain evidence="4 43">3.F.A.2.12</strain>
        <strain evidence="6 46">3.F.A.2.3</strain>
        <strain evidence="5 35">3.F.A.2.5</strain>
        <strain evidence="8 36">3.F.A.2.6</strain>
        <strain evidence="7 37">3.F.A.2.7</strain>
        <strain evidence="10 34">3.H.A.1A.2</strain>
        <strain evidence="9 31">3.H.A.2.1</strain>
        <strain evidence="12 49">3.H.A.2.4</strain>
        <strain evidence="11 29">3.H.A.2.5</strain>
        <strain evidence="13 53">3.H.A.2.6</strain>
        <strain evidence="15 41">3.H.A.2.8</strain>
        <strain evidence="14 45">3.H.M.1A.1</strain>
        <strain evidence="17 40">3.H.M.2.7</strain>
        <strain evidence="18 50">3.H.T.1A.1</strain>
        <strain evidence="16 52">3.H.T.1A.2</strain>
    </source>
</reference>
<evidence type="ECO:0000313" key="24">
    <source>
        <dbReference type="EMBL" id="KKH43162.1"/>
    </source>
</evidence>
<evidence type="ECO:0000313" key="21">
    <source>
        <dbReference type="EMBL" id="KKH25245.1"/>
    </source>
</evidence>
<evidence type="ECO:0000313" key="29">
    <source>
        <dbReference type="Proteomes" id="UP000033889"/>
    </source>
</evidence>
<evidence type="ECO:0000313" key="40">
    <source>
        <dbReference type="Proteomes" id="UP000034387"/>
    </source>
</evidence>
<organism evidence="16 52">
    <name type="scientific">Methanosarcina mazei</name>
    <name type="common">Methanosarcina frisia</name>
    <dbReference type="NCBI Taxonomy" id="2209"/>
    <lineage>
        <taxon>Archaea</taxon>
        <taxon>Methanobacteriati</taxon>
        <taxon>Methanobacteriota</taxon>
        <taxon>Stenosarchaea group</taxon>
        <taxon>Methanomicrobia</taxon>
        <taxon>Methanosarcinales</taxon>
        <taxon>Methanosarcinaceae</taxon>
        <taxon>Methanosarcina</taxon>
    </lineage>
</organism>
<evidence type="ECO:0000313" key="37">
    <source>
        <dbReference type="Proteomes" id="UP000034243"/>
    </source>
</evidence>
<evidence type="ECO:0000313" key="8">
    <source>
        <dbReference type="EMBL" id="KKG49851.1"/>
    </source>
</evidence>
<dbReference type="Proteomes" id="UP000034001">
    <property type="component" value="Unassembled WGS sequence"/>
</dbReference>
<dbReference type="EMBL" id="JJPR01000132">
    <property type="protein sequence ID" value="KKG84087.1"/>
    <property type="molecule type" value="Genomic_DNA"/>
</dbReference>
<dbReference type="EMBL" id="JJPP01000037">
    <property type="protein sequence ID" value="KKG82020.1"/>
    <property type="molecule type" value="Genomic_DNA"/>
</dbReference>
<dbReference type="Proteomes" id="UP000034820">
    <property type="component" value="Unassembled WGS sequence"/>
</dbReference>
<dbReference type="Proteomes" id="UP000034195">
    <property type="component" value="Unassembled WGS sequence"/>
</dbReference>
<evidence type="ECO:0000313" key="2">
    <source>
        <dbReference type="EMBL" id="KKG17902.1"/>
    </source>
</evidence>
<dbReference type="EMBL" id="JJPQ01000084">
    <property type="protein sequence ID" value="KKG81713.1"/>
    <property type="molecule type" value="Genomic_DNA"/>
</dbReference>
<evidence type="ECO:0000313" key="22">
    <source>
        <dbReference type="EMBL" id="KKH25582.1"/>
    </source>
</evidence>
<dbReference type="Proteomes" id="UP000033889">
    <property type="component" value="Unassembled WGS sequence"/>
</dbReference>
<dbReference type="EMBL" id="JJPE01000066">
    <property type="protein sequence ID" value="KKG44856.1"/>
    <property type="molecule type" value="Genomic_DNA"/>
</dbReference>
<dbReference type="EMBL" id="JJPZ01000101">
    <property type="protein sequence ID" value="KKH09631.1"/>
    <property type="molecule type" value="Genomic_DNA"/>
</dbReference>
<evidence type="ECO:0000313" key="4">
    <source>
        <dbReference type="EMBL" id="KKG38546.1"/>
    </source>
</evidence>
<dbReference type="Proteomes" id="UP000034151">
    <property type="component" value="Unassembled WGS sequence"/>
</dbReference>
<evidence type="ECO:0000313" key="23">
    <source>
        <dbReference type="EMBL" id="KKH29617.1"/>
    </source>
</evidence>
<dbReference type="RefSeq" id="WP_048038091.1">
    <property type="nucleotide sequence ID" value="NZ_AP019780.1"/>
</dbReference>
<evidence type="ECO:0000313" key="14">
    <source>
        <dbReference type="EMBL" id="KKG88225.1"/>
    </source>
</evidence>
<dbReference type="Proteomes" id="UP000034259">
    <property type="component" value="Unassembled WGS sequence"/>
</dbReference>
<dbReference type="Proteomes" id="UP000034817">
    <property type="component" value="Unassembled WGS sequence"/>
</dbReference>
<accession>A0A0F8MVP0</accession>
<dbReference type="EMBL" id="JJQI01000004">
    <property type="protein sequence ID" value="KKH43162.1"/>
    <property type="molecule type" value="Genomic_DNA"/>
</dbReference>
<evidence type="ECO:0000313" key="44">
    <source>
        <dbReference type="Proteomes" id="UP000034597"/>
    </source>
</evidence>
<dbReference type="Proteomes" id="UP000034338">
    <property type="component" value="Unassembled WGS sequence"/>
</dbReference>
<evidence type="ECO:0000313" key="54">
    <source>
        <dbReference type="Proteomes" id="UP000467371"/>
    </source>
</evidence>
<dbReference type="EMBL" id="JJPD01000152">
    <property type="protein sequence ID" value="KKG38546.1"/>
    <property type="molecule type" value="Genomic_DNA"/>
</dbReference>
<evidence type="ECO:0000313" key="35">
    <source>
        <dbReference type="Proteomes" id="UP000034151"/>
    </source>
</evidence>
<dbReference type="EMBL" id="JJQB01000140">
    <property type="protein sequence ID" value="KKH15510.1"/>
    <property type="molecule type" value="Genomic_DNA"/>
</dbReference>
<dbReference type="EMBL" id="JJQC01000005">
    <property type="protein sequence ID" value="KKH25582.1"/>
    <property type="molecule type" value="Genomic_DNA"/>
</dbReference>
<dbReference type="Proteomes" id="UP000034577">
    <property type="component" value="Unassembled WGS sequence"/>
</dbReference>
<dbReference type="EMBL" id="JJPX01000072">
    <property type="protein sequence ID" value="KKH10893.1"/>
    <property type="molecule type" value="Genomic_DNA"/>
</dbReference>
<dbReference type="Proteomes" id="UP000034047">
    <property type="component" value="Unassembled WGS sequence"/>
</dbReference>
<evidence type="ECO:0000313" key="6">
    <source>
        <dbReference type="EMBL" id="KKG44856.1"/>
    </source>
</evidence>
<dbReference type="EMBL" id="JJPB01000131">
    <property type="protein sequence ID" value="KKG28408.1"/>
    <property type="molecule type" value="Genomic_DNA"/>
</dbReference>
<evidence type="ECO:0000313" key="36">
    <source>
        <dbReference type="Proteomes" id="UP000034195"/>
    </source>
</evidence>
<dbReference type="Proteomes" id="UP000467371">
    <property type="component" value="Chromosome"/>
</dbReference>
<dbReference type="Proteomes" id="UP000034672">
    <property type="component" value="Unassembled WGS sequence"/>
</dbReference>
<dbReference type="EMBL" id="JJPH01000120">
    <property type="protein sequence ID" value="KKG48967.1"/>
    <property type="molecule type" value="Genomic_DNA"/>
</dbReference>
<evidence type="ECO:0000313" key="12">
    <source>
        <dbReference type="EMBL" id="KKG82020.1"/>
    </source>
</evidence>
<dbReference type="EMBL" id="CP042908">
    <property type="protein sequence ID" value="QIB89828.1"/>
    <property type="molecule type" value="Genomic_DNA"/>
</dbReference>
<evidence type="ECO:0000313" key="19">
    <source>
        <dbReference type="EMBL" id="KKH15510.1"/>
    </source>
</evidence>
<dbReference type="EMBL" id="JJOU01000043">
    <property type="protein sequence ID" value="KKG17902.1"/>
    <property type="molecule type" value="Genomic_DNA"/>
</dbReference>
<dbReference type="Proteomes" id="UP000034944">
    <property type="component" value="Unassembled WGS sequence"/>
</dbReference>
<evidence type="ECO:0000313" key="7">
    <source>
        <dbReference type="EMBL" id="KKG48967.1"/>
    </source>
</evidence>